<dbReference type="Gene3D" id="3.40.50.10990">
    <property type="entry name" value="GTP cyclohydrolase II"/>
    <property type="match status" value="1"/>
</dbReference>
<dbReference type="CDD" id="cd00641">
    <property type="entry name" value="GTP_cyclohydro2"/>
    <property type="match status" value="1"/>
</dbReference>
<proteinExistence type="inferred from homology"/>
<gene>
    <name evidence="9 11" type="primary">ribA</name>
    <name evidence="11" type="ORF">ACFQ1Z_05850</name>
</gene>
<name>A0ABW3F6W4_9PROT</name>
<dbReference type="PANTHER" id="PTHR21327:SF18">
    <property type="entry name" value="3,4-DIHYDROXY-2-BUTANONE 4-PHOSPHATE SYNTHASE"/>
    <property type="match status" value="1"/>
</dbReference>
<dbReference type="EC" id="3.5.4.25" evidence="9"/>
<comment type="pathway">
    <text evidence="1 9">Cofactor biosynthesis; riboflavin biosynthesis; 5-amino-6-(D-ribitylamino)uracil from GTP: step 1/4.</text>
</comment>
<feature type="active site" description="Proton acceptor" evidence="9">
    <location>
        <position position="139"/>
    </location>
</feature>
<feature type="binding site" evidence="9">
    <location>
        <position position="127"/>
    </location>
    <ligand>
        <name>GTP</name>
        <dbReference type="ChEBI" id="CHEBI:37565"/>
    </ligand>
</feature>
<feature type="binding site" evidence="9">
    <location>
        <position position="167"/>
    </location>
    <ligand>
        <name>GTP</name>
        <dbReference type="ChEBI" id="CHEBI:37565"/>
    </ligand>
</feature>
<comment type="similarity">
    <text evidence="9">Belongs to the GTP cyclohydrolase II family.</text>
</comment>
<feature type="binding site" evidence="9">
    <location>
        <position position="79"/>
    </location>
    <ligand>
        <name>Zn(2+)</name>
        <dbReference type="ChEBI" id="CHEBI:29105"/>
        <note>catalytic</note>
    </ligand>
</feature>
<keyword evidence="5 9" id="KW-0378">Hydrolase</keyword>
<evidence type="ECO:0000313" key="12">
    <source>
        <dbReference type="Proteomes" id="UP001597128"/>
    </source>
</evidence>
<evidence type="ECO:0000256" key="8">
    <source>
        <dbReference type="ARBA" id="ARBA00049295"/>
    </source>
</evidence>
<dbReference type="InterPro" id="IPR000926">
    <property type="entry name" value="RibA"/>
</dbReference>
<evidence type="ECO:0000256" key="1">
    <source>
        <dbReference type="ARBA" id="ARBA00004853"/>
    </source>
</evidence>
<sequence length="210" mass="22690">MRLDDLKPASAPASISLTATSRLPTRYGEYVLHVFQDHQAGVEHIALVLGEITNSSNVLTRVHSECLTGDIFSSQRCDCGEQLAAAQSLIHAAQQGVIIYLRGHEGRGIGITSKILAYGLQDQGLDTVEANIALNLPVDSRQYHAAAEILKQLKVVSIRLLTNNPDKVSALLSSKVVIDSILPIQTSPNAFNQAYLQTKKLKLGHALSLC</sequence>
<dbReference type="InterPro" id="IPR032677">
    <property type="entry name" value="GTP_cyclohydro_II"/>
</dbReference>
<feature type="binding site" evidence="9">
    <location>
        <position position="162"/>
    </location>
    <ligand>
        <name>GTP</name>
        <dbReference type="ChEBI" id="CHEBI:37565"/>
    </ligand>
</feature>
<evidence type="ECO:0000256" key="3">
    <source>
        <dbReference type="ARBA" id="ARBA00022723"/>
    </source>
</evidence>
<dbReference type="HAMAP" id="MF_00179">
    <property type="entry name" value="RibA"/>
    <property type="match status" value="1"/>
</dbReference>
<keyword evidence="12" id="KW-1185">Reference proteome</keyword>
<dbReference type="InterPro" id="IPR036144">
    <property type="entry name" value="RibA-like_sf"/>
</dbReference>
<protein>
    <recommendedName>
        <fullName evidence="9">GTP cyclohydrolase-2</fullName>
        <ecNumber evidence="9">3.5.4.25</ecNumber>
    </recommendedName>
    <alternativeName>
        <fullName evidence="9">GTP cyclohydrolase II</fullName>
    </alternativeName>
</protein>
<comment type="caution">
    <text evidence="11">The sequence shown here is derived from an EMBL/GenBank/DDBJ whole genome shotgun (WGS) entry which is preliminary data.</text>
</comment>
<dbReference type="PANTHER" id="PTHR21327">
    <property type="entry name" value="GTP CYCLOHYDROLASE II-RELATED"/>
    <property type="match status" value="1"/>
</dbReference>
<evidence type="ECO:0000256" key="7">
    <source>
        <dbReference type="ARBA" id="ARBA00023134"/>
    </source>
</evidence>
<feature type="binding site" evidence="9">
    <location>
        <position position="77"/>
    </location>
    <ligand>
        <name>Zn(2+)</name>
        <dbReference type="ChEBI" id="CHEBI:29105"/>
        <note>catalytic</note>
    </ligand>
</feature>
<dbReference type="RefSeq" id="WP_379056318.1">
    <property type="nucleotide sequence ID" value="NZ_JBHTKB010000001.1"/>
</dbReference>
<keyword evidence="7 9" id="KW-0342">GTP-binding</keyword>
<keyword evidence="2 9" id="KW-0686">Riboflavin biosynthesis</keyword>
<feature type="binding site" evidence="9">
    <location>
        <position position="82"/>
    </location>
    <ligand>
        <name>GTP</name>
        <dbReference type="ChEBI" id="CHEBI:37565"/>
    </ligand>
</feature>
<accession>A0ABW3F6W4</accession>
<evidence type="ECO:0000259" key="10">
    <source>
        <dbReference type="Pfam" id="PF00925"/>
    </source>
</evidence>
<feature type="active site" description="Nucleophile" evidence="9">
    <location>
        <position position="141"/>
    </location>
</feature>
<feature type="binding site" evidence="9">
    <location>
        <begin position="105"/>
        <end position="107"/>
    </location>
    <ligand>
        <name>GTP</name>
        <dbReference type="ChEBI" id="CHEBI:37565"/>
    </ligand>
</feature>
<dbReference type="Proteomes" id="UP001597128">
    <property type="component" value="Unassembled WGS sequence"/>
</dbReference>
<feature type="domain" description="GTP cyclohydrolase II" evidence="10">
    <location>
        <begin position="20"/>
        <end position="176"/>
    </location>
</feature>
<dbReference type="Pfam" id="PF00925">
    <property type="entry name" value="GTP_cyclohydro2"/>
    <property type="match status" value="1"/>
</dbReference>
<evidence type="ECO:0000313" key="11">
    <source>
        <dbReference type="EMBL" id="MFD0913065.1"/>
    </source>
</evidence>
<keyword evidence="4 9" id="KW-0547">Nucleotide-binding</keyword>
<feature type="binding site" evidence="9">
    <location>
        <begin position="61"/>
        <end position="65"/>
    </location>
    <ligand>
        <name>GTP</name>
        <dbReference type="ChEBI" id="CHEBI:37565"/>
    </ligand>
</feature>
<feature type="binding site" evidence="9">
    <location>
        <position position="66"/>
    </location>
    <ligand>
        <name>Zn(2+)</name>
        <dbReference type="ChEBI" id="CHEBI:29105"/>
        <note>catalytic</note>
    </ligand>
</feature>
<organism evidence="11 12">
    <name type="scientific">Methylophilus luteus</name>
    <dbReference type="NCBI Taxonomy" id="640108"/>
    <lineage>
        <taxon>Bacteria</taxon>
        <taxon>Pseudomonadati</taxon>
        <taxon>Pseudomonadota</taxon>
        <taxon>Betaproteobacteria</taxon>
        <taxon>Nitrosomonadales</taxon>
        <taxon>Methylophilaceae</taxon>
        <taxon>Methylophilus</taxon>
    </lineage>
</organism>
<keyword evidence="6 9" id="KW-0862">Zinc</keyword>
<reference evidence="12" key="1">
    <citation type="journal article" date="2019" name="Int. J. Syst. Evol. Microbiol.">
        <title>The Global Catalogue of Microorganisms (GCM) 10K type strain sequencing project: providing services to taxonomists for standard genome sequencing and annotation.</title>
        <authorList>
            <consortium name="The Broad Institute Genomics Platform"/>
            <consortium name="The Broad Institute Genome Sequencing Center for Infectious Disease"/>
            <person name="Wu L."/>
            <person name="Ma J."/>
        </authorList>
    </citation>
    <scope>NUCLEOTIDE SEQUENCE [LARGE SCALE GENOMIC DNA]</scope>
    <source>
        <strain evidence="12">CCUG 58412</strain>
    </source>
</reference>
<evidence type="ECO:0000256" key="2">
    <source>
        <dbReference type="ARBA" id="ARBA00022619"/>
    </source>
</evidence>
<evidence type="ECO:0000256" key="4">
    <source>
        <dbReference type="ARBA" id="ARBA00022741"/>
    </source>
</evidence>
<dbReference type="SUPFAM" id="SSF142695">
    <property type="entry name" value="RibA-like"/>
    <property type="match status" value="1"/>
</dbReference>
<evidence type="ECO:0000256" key="6">
    <source>
        <dbReference type="ARBA" id="ARBA00022833"/>
    </source>
</evidence>
<dbReference type="EMBL" id="JBHTKB010000001">
    <property type="protein sequence ID" value="MFD0913065.1"/>
    <property type="molecule type" value="Genomic_DNA"/>
</dbReference>
<evidence type="ECO:0000256" key="5">
    <source>
        <dbReference type="ARBA" id="ARBA00022801"/>
    </source>
</evidence>
<keyword evidence="3 9" id="KW-0479">Metal-binding</keyword>
<evidence type="ECO:0000256" key="9">
    <source>
        <dbReference type="HAMAP-Rule" id="MF_00179"/>
    </source>
</evidence>
<comment type="catalytic activity">
    <reaction evidence="8 9">
        <text>GTP + 4 H2O = 2,5-diamino-6-hydroxy-4-(5-phosphoribosylamino)-pyrimidine + formate + 2 phosphate + 3 H(+)</text>
        <dbReference type="Rhea" id="RHEA:23704"/>
        <dbReference type="ChEBI" id="CHEBI:15377"/>
        <dbReference type="ChEBI" id="CHEBI:15378"/>
        <dbReference type="ChEBI" id="CHEBI:15740"/>
        <dbReference type="ChEBI" id="CHEBI:37565"/>
        <dbReference type="ChEBI" id="CHEBI:43474"/>
        <dbReference type="ChEBI" id="CHEBI:58614"/>
        <dbReference type="EC" id="3.5.4.25"/>
    </reaction>
</comment>
<comment type="function">
    <text evidence="9">Catalyzes the conversion of GTP to 2,5-diamino-6-ribosylamino-4(3H)-pyrimidinone 5'-phosphate (DARP), formate and pyrophosphate.</text>
</comment>
<dbReference type="NCBIfam" id="NF001591">
    <property type="entry name" value="PRK00393.1"/>
    <property type="match status" value="1"/>
</dbReference>
<comment type="cofactor">
    <cofactor evidence="9">
        <name>Zn(2+)</name>
        <dbReference type="ChEBI" id="CHEBI:29105"/>
    </cofactor>
    <text evidence="9">Binds 1 zinc ion per subunit.</text>
</comment>
<dbReference type="NCBIfam" id="TIGR00505">
    <property type="entry name" value="ribA"/>
    <property type="match status" value="1"/>
</dbReference>
<dbReference type="GO" id="GO:0003935">
    <property type="term" value="F:GTP cyclohydrolase II activity"/>
    <property type="evidence" value="ECO:0007669"/>
    <property type="project" value="UniProtKB-EC"/>
</dbReference>